<evidence type="ECO:0000313" key="1">
    <source>
        <dbReference type="EMBL" id="CAF0980926.1"/>
    </source>
</evidence>
<name>A0A814FCB9_9BILA</name>
<gene>
    <name evidence="1" type="ORF">OXX778_LOCUS15416</name>
</gene>
<accession>A0A814FCB9</accession>
<organism evidence="1 2">
    <name type="scientific">Brachionus calyciflorus</name>
    <dbReference type="NCBI Taxonomy" id="104777"/>
    <lineage>
        <taxon>Eukaryota</taxon>
        <taxon>Metazoa</taxon>
        <taxon>Spiralia</taxon>
        <taxon>Gnathifera</taxon>
        <taxon>Rotifera</taxon>
        <taxon>Eurotatoria</taxon>
        <taxon>Monogononta</taxon>
        <taxon>Pseudotrocha</taxon>
        <taxon>Ploima</taxon>
        <taxon>Brachionidae</taxon>
        <taxon>Brachionus</taxon>
    </lineage>
</organism>
<sequence>MFMEQQFELEEAPPIRDQVFERISIENAIKKFYVEFSCNMNYYLEHQDEIEKDLGQSVDLNHILNNRNELKKLEQELFYLQMSKILDENDDANDCVQQQSNKANNNT</sequence>
<protein>
    <submittedName>
        <fullName evidence="1">Uncharacterized protein</fullName>
    </submittedName>
</protein>
<reference evidence="1" key="1">
    <citation type="submission" date="2021-02" db="EMBL/GenBank/DDBJ databases">
        <authorList>
            <person name="Nowell W R."/>
        </authorList>
    </citation>
    <scope>NUCLEOTIDE SEQUENCE</scope>
    <source>
        <strain evidence="1">Ploen Becks lab</strain>
    </source>
</reference>
<dbReference type="AlphaFoldDB" id="A0A814FCB9"/>
<dbReference type="EMBL" id="CAJNOC010003399">
    <property type="protein sequence ID" value="CAF0980926.1"/>
    <property type="molecule type" value="Genomic_DNA"/>
</dbReference>
<comment type="caution">
    <text evidence="1">The sequence shown here is derived from an EMBL/GenBank/DDBJ whole genome shotgun (WGS) entry which is preliminary data.</text>
</comment>
<evidence type="ECO:0000313" key="2">
    <source>
        <dbReference type="Proteomes" id="UP000663879"/>
    </source>
</evidence>
<proteinExistence type="predicted"/>
<dbReference type="Proteomes" id="UP000663879">
    <property type="component" value="Unassembled WGS sequence"/>
</dbReference>
<keyword evidence="2" id="KW-1185">Reference proteome</keyword>